<evidence type="ECO:0000313" key="2">
    <source>
        <dbReference type="EMBL" id="PJZ74963.1"/>
    </source>
</evidence>
<keyword evidence="3" id="KW-1185">Reference proteome</keyword>
<dbReference type="Pfam" id="PF13181">
    <property type="entry name" value="TPR_8"/>
    <property type="match status" value="1"/>
</dbReference>
<accession>A0A2M9ZSR6</accession>
<comment type="caution">
    <text evidence="2">The sequence shown here is derived from an EMBL/GenBank/DDBJ whole genome shotgun (WGS) entry which is preliminary data.</text>
</comment>
<dbReference type="InterPro" id="IPR019734">
    <property type="entry name" value="TPR_rpt"/>
</dbReference>
<dbReference type="InterPro" id="IPR011990">
    <property type="entry name" value="TPR-like_helical_dom_sf"/>
</dbReference>
<evidence type="ECO:0000313" key="3">
    <source>
        <dbReference type="Proteomes" id="UP000231962"/>
    </source>
</evidence>
<name>A0A2M9ZSR6_9LEPT</name>
<dbReference type="SMART" id="SM00028">
    <property type="entry name" value="TPR"/>
    <property type="match status" value="4"/>
</dbReference>
<dbReference type="AlphaFoldDB" id="A0A2M9ZSR6"/>
<reference evidence="3 4" key="1">
    <citation type="submission" date="2017-07" db="EMBL/GenBank/DDBJ databases">
        <title>Leptospira spp. isolated from tropical soils.</title>
        <authorList>
            <person name="Thibeaux R."/>
            <person name="Iraola G."/>
            <person name="Ferres I."/>
            <person name="Bierque E."/>
            <person name="Girault D."/>
            <person name="Soupe-Gilbert M.-E."/>
            <person name="Picardeau M."/>
            <person name="Goarant C."/>
        </authorList>
    </citation>
    <scope>NUCLEOTIDE SEQUENCE [LARGE SCALE GENOMIC DNA]</scope>
    <source>
        <strain evidence="2 4">FH1-B-B1</strain>
        <strain evidence="1 3">FH1-B-C1</strain>
    </source>
</reference>
<sequence>MDKKESKPPKSSSIPPKRRIYSEILKENYTFAITLIDREISEKGKDPELLYNFAVCCSRTGNHNKCVSVLEELLLEFPRFYERDNVFRMEIYSLIEIGKYKEALEKTEERLKLAVDDIMLLSLKASAQEKSGEVGAAIETHMRILRLQPEHKNSLNSLGYLLLNDRSPNNEELKIAIDSLRKALQLSPENPAYLDSFGVLLAKLGKTEEARKAFLKALQGASSNDTILEHLKNLSQSSEQGA</sequence>
<dbReference type="RefSeq" id="WP_100712413.1">
    <property type="nucleotide sequence ID" value="NZ_NPDY01000001.1"/>
</dbReference>
<dbReference type="Gene3D" id="1.25.40.10">
    <property type="entry name" value="Tetratricopeptide repeat domain"/>
    <property type="match status" value="2"/>
</dbReference>
<dbReference type="SUPFAM" id="SSF48452">
    <property type="entry name" value="TPR-like"/>
    <property type="match status" value="1"/>
</dbReference>
<evidence type="ECO:0000313" key="1">
    <source>
        <dbReference type="EMBL" id="PJZ71429.1"/>
    </source>
</evidence>
<dbReference type="OrthoDB" id="9766710at2"/>
<evidence type="ECO:0000313" key="4">
    <source>
        <dbReference type="Proteomes" id="UP000231990"/>
    </source>
</evidence>
<organism evidence="2 4">
    <name type="scientific">Leptospira perolatii</name>
    <dbReference type="NCBI Taxonomy" id="2023191"/>
    <lineage>
        <taxon>Bacteria</taxon>
        <taxon>Pseudomonadati</taxon>
        <taxon>Spirochaetota</taxon>
        <taxon>Spirochaetia</taxon>
        <taxon>Leptospirales</taxon>
        <taxon>Leptospiraceae</taxon>
        <taxon>Leptospira</taxon>
    </lineage>
</organism>
<proteinExistence type="predicted"/>
<dbReference type="Proteomes" id="UP000231962">
    <property type="component" value="Unassembled WGS sequence"/>
</dbReference>
<dbReference type="PANTHER" id="PTHR12558">
    <property type="entry name" value="CELL DIVISION CYCLE 16,23,27"/>
    <property type="match status" value="1"/>
</dbReference>
<protein>
    <submittedName>
        <fullName evidence="2">Uncharacterized protein</fullName>
    </submittedName>
</protein>
<dbReference type="EMBL" id="NPDY01000001">
    <property type="protein sequence ID" value="PJZ71429.1"/>
    <property type="molecule type" value="Genomic_DNA"/>
</dbReference>
<gene>
    <name evidence="1" type="ORF">CH360_02725</name>
    <name evidence="2" type="ORF">CH373_02725</name>
</gene>
<dbReference type="PANTHER" id="PTHR12558:SF13">
    <property type="entry name" value="CELL DIVISION CYCLE PROTEIN 27 HOMOLOG"/>
    <property type="match status" value="1"/>
</dbReference>
<dbReference type="EMBL" id="NPDZ01000001">
    <property type="protein sequence ID" value="PJZ74963.1"/>
    <property type="molecule type" value="Genomic_DNA"/>
</dbReference>
<dbReference type="Proteomes" id="UP000231990">
    <property type="component" value="Unassembled WGS sequence"/>
</dbReference>